<dbReference type="GO" id="GO:0005549">
    <property type="term" value="F:odorant binding"/>
    <property type="evidence" value="ECO:0007669"/>
    <property type="project" value="InterPro"/>
</dbReference>
<dbReference type="EMBL" id="KK852982">
    <property type="protein sequence ID" value="KDR12907.1"/>
    <property type="molecule type" value="Genomic_DNA"/>
</dbReference>
<dbReference type="CDD" id="cd23992">
    <property type="entry name" value="PBP_GOBP"/>
    <property type="match status" value="1"/>
</dbReference>
<gene>
    <name evidence="1" type="ORF">L798_13133</name>
</gene>
<dbReference type="AlphaFoldDB" id="A0A067QSS4"/>
<dbReference type="SUPFAM" id="SSF47565">
    <property type="entry name" value="Insect pheromone/odorant-binding proteins"/>
    <property type="match status" value="1"/>
</dbReference>
<evidence type="ECO:0000313" key="2">
    <source>
        <dbReference type="Proteomes" id="UP000027135"/>
    </source>
</evidence>
<keyword evidence="2" id="KW-1185">Reference proteome</keyword>
<organism evidence="1 2">
    <name type="scientific">Zootermopsis nevadensis</name>
    <name type="common">Dampwood termite</name>
    <dbReference type="NCBI Taxonomy" id="136037"/>
    <lineage>
        <taxon>Eukaryota</taxon>
        <taxon>Metazoa</taxon>
        <taxon>Ecdysozoa</taxon>
        <taxon>Arthropoda</taxon>
        <taxon>Hexapoda</taxon>
        <taxon>Insecta</taxon>
        <taxon>Pterygota</taxon>
        <taxon>Neoptera</taxon>
        <taxon>Polyneoptera</taxon>
        <taxon>Dictyoptera</taxon>
        <taxon>Blattodea</taxon>
        <taxon>Blattoidea</taxon>
        <taxon>Termitoidae</taxon>
        <taxon>Termopsidae</taxon>
        <taxon>Zootermopsis</taxon>
    </lineage>
</organism>
<reference evidence="1 2" key="1">
    <citation type="journal article" date="2014" name="Nat. Commun.">
        <title>Molecular traces of alternative social organization in a termite genome.</title>
        <authorList>
            <person name="Terrapon N."/>
            <person name="Li C."/>
            <person name="Robertson H.M."/>
            <person name="Ji L."/>
            <person name="Meng X."/>
            <person name="Booth W."/>
            <person name="Chen Z."/>
            <person name="Childers C.P."/>
            <person name="Glastad K.M."/>
            <person name="Gokhale K."/>
            <person name="Gowin J."/>
            <person name="Gronenberg W."/>
            <person name="Hermansen R.A."/>
            <person name="Hu H."/>
            <person name="Hunt B.G."/>
            <person name="Huylmans A.K."/>
            <person name="Khalil S.M."/>
            <person name="Mitchell R.D."/>
            <person name="Munoz-Torres M.C."/>
            <person name="Mustard J.A."/>
            <person name="Pan H."/>
            <person name="Reese J.T."/>
            <person name="Scharf M.E."/>
            <person name="Sun F."/>
            <person name="Vogel H."/>
            <person name="Xiao J."/>
            <person name="Yang W."/>
            <person name="Yang Z."/>
            <person name="Yang Z."/>
            <person name="Zhou J."/>
            <person name="Zhu J."/>
            <person name="Brent C.S."/>
            <person name="Elsik C.G."/>
            <person name="Goodisman M.A."/>
            <person name="Liberles D.A."/>
            <person name="Roe R.M."/>
            <person name="Vargo E.L."/>
            <person name="Vilcinskas A."/>
            <person name="Wang J."/>
            <person name="Bornberg-Bauer E."/>
            <person name="Korb J."/>
            <person name="Zhang G."/>
            <person name="Liebig J."/>
        </authorList>
    </citation>
    <scope>NUCLEOTIDE SEQUENCE [LARGE SCALE GENOMIC DNA]</scope>
    <source>
        <tissue evidence="1">Whole organism</tissue>
    </source>
</reference>
<dbReference type="InterPro" id="IPR006170">
    <property type="entry name" value="PBP/GOBP"/>
</dbReference>
<dbReference type="InterPro" id="IPR036728">
    <property type="entry name" value="PBP_GOBP_sf"/>
</dbReference>
<evidence type="ECO:0000313" key="1">
    <source>
        <dbReference type="EMBL" id="KDR12907.1"/>
    </source>
</evidence>
<dbReference type="Proteomes" id="UP000027135">
    <property type="component" value="Unassembled WGS sequence"/>
</dbReference>
<dbReference type="InParanoid" id="A0A067QSS4"/>
<protein>
    <submittedName>
        <fullName evidence="1">Uncharacterized protein</fullName>
    </submittedName>
</protein>
<proteinExistence type="predicted"/>
<name>A0A067QSS4_ZOONE</name>
<dbReference type="Pfam" id="PF01395">
    <property type="entry name" value="PBP_GOBP"/>
    <property type="match status" value="1"/>
</dbReference>
<sequence>MVSAIVSYAFEAIQDCAQENKVSLMKISTSLIFSRTGADKNSKCAIACVMERFYLIMGDQVETAMLAEVINMIPIEALKVPVTQLVNTCGKKGPDKCENASTFIFCLKQNGMTTATKALFRG</sequence>
<dbReference type="Gene3D" id="1.10.238.20">
    <property type="entry name" value="Pheromone/general odorant binding protein domain"/>
    <property type="match status" value="1"/>
</dbReference>
<accession>A0A067QSS4</accession>